<comment type="caution">
    <text evidence="1">The sequence shown here is derived from an EMBL/GenBank/DDBJ whole genome shotgun (WGS) entry which is preliminary data.</text>
</comment>
<proteinExistence type="predicted"/>
<evidence type="ECO:0000313" key="1">
    <source>
        <dbReference type="EMBL" id="RDX86553.1"/>
    </source>
</evidence>
<evidence type="ECO:0008006" key="3">
    <source>
        <dbReference type="Google" id="ProtNLM"/>
    </source>
</evidence>
<feature type="non-terminal residue" evidence="1">
    <location>
        <position position="1"/>
    </location>
</feature>
<dbReference type="Proteomes" id="UP000257109">
    <property type="component" value="Unassembled WGS sequence"/>
</dbReference>
<dbReference type="CDD" id="cd09272">
    <property type="entry name" value="RNase_HI_RT_Ty1"/>
    <property type="match status" value="1"/>
</dbReference>
<evidence type="ECO:0000313" key="2">
    <source>
        <dbReference type="Proteomes" id="UP000257109"/>
    </source>
</evidence>
<reference evidence="1" key="1">
    <citation type="submission" date="2018-05" db="EMBL/GenBank/DDBJ databases">
        <title>Draft genome of Mucuna pruriens seed.</title>
        <authorList>
            <person name="Nnadi N.E."/>
            <person name="Vos R."/>
            <person name="Hasami M.H."/>
            <person name="Devisetty U.K."/>
            <person name="Aguiy J.C."/>
        </authorList>
    </citation>
    <scope>NUCLEOTIDE SEQUENCE [LARGE SCALE GENOMIC DNA]</scope>
    <source>
        <strain evidence="1">JCA_2017</strain>
    </source>
</reference>
<name>A0A371G869_MUCPR</name>
<dbReference type="EMBL" id="QJKJ01006488">
    <property type="protein sequence ID" value="RDX86553.1"/>
    <property type="molecule type" value="Genomic_DNA"/>
</dbReference>
<dbReference type="PANTHER" id="PTHR11439:SF440">
    <property type="entry name" value="INTEGRASE CATALYTIC DOMAIN-CONTAINING PROTEIN"/>
    <property type="match status" value="1"/>
</dbReference>
<keyword evidence="2" id="KW-1185">Reference proteome</keyword>
<dbReference type="OrthoDB" id="414945at2759"/>
<dbReference type="AlphaFoldDB" id="A0A371G869"/>
<gene>
    <name evidence="1" type="ORF">CR513_32101</name>
</gene>
<sequence length="185" mass="21842">MKLGKPKYFLGIEVAYSKQDIFISKIGELGCKNSRILIELNHKIECKECPTNPLVFEGKYRKRSIVQKRRYISVKIYINGDYAEPIIDFGYCMFLGRNLVTWWRKKQNVVIILDYLKVKYEGSMKLFCDNKLAISIVYNLVQHDRIKHIQHDRIKHIQIDKHFIKEKLNGGTTYTYKAPSGRCLY</sequence>
<accession>A0A371G869</accession>
<organism evidence="1 2">
    <name type="scientific">Mucuna pruriens</name>
    <name type="common">Velvet bean</name>
    <name type="synonym">Dolichos pruriens</name>
    <dbReference type="NCBI Taxonomy" id="157652"/>
    <lineage>
        <taxon>Eukaryota</taxon>
        <taxon>Viridiplantae</taxon>
        <taxon>Streptophyta</taxon>
        <taxon>Embryophyta</taxon>
        <taxon>Tracheophyta</taxon>
        <taxon>Spermatophyta</taxon>
        <taxon>Magnoliopsida</taxon>
        <taxon>eudicotyledons</taxon>
        <taxon>Gunneridae</taxon>
        <taxon>Pentapetalae</taxon>
        <taxon>rosids</taxon>
        <taxon>fabids</taxon>
        <taxon>Fabales</taxon>
        <taxon>Fabaceae</taxon>
        <taxon>Papilionoideae</taxon>
        <taxon>50 kb inversion clade</taxon>
        <taxon>NPAAA clade</taxon>
        <taxon>indigoferoid/millettioid clade</taxon>
        <taxon>Phaseoleae</taxon>
        <taxon>Mucuna</taxon>
    </lineage>
</organism>
<protein>
    <recommendedName>
        <fullName evidence="3">Copia protein</fullName>
    </recommendedName>
</protein>
<dbReference type="PANTHER" id="PTHR11439">
    <property type="entry name" value="GAG-POL-RELATED RETROTRANSPOSON"/>
    <property type="match status" value="1"/>
</dbReference>